<dbReference type="Proteomes" id="UP000886845">
    <property type="component" value="Unassembled WGS sequence"/>
</dbReference>
<dbReference type="EMBL" id="DVOR01000196">
    <property type="protein sequence ID" value="HIV09662.1"/>
    <property type="molecule type" value="Genomic_DNA"/>
</dbReference>
<comment type="caution">
    <text evidence="2">The sequence shown here is derived from an EMBL/GenBank/DDBJ whole genome shotgun (WGS) entry which is preliminary data.</text>
</comment>
<name>A0A9D1NN28_9BACT</name>
<keyword evidence="1" id="KW-0732">Signal</keyword>
<reference evidence="2" key="2">
    <citation type="journal article" date="2021" name="PeerJ">
        <title>Extensive microbial diversity within the chicken gut microbiome revealed by metagenomics and culture.</title>
        <authorList>
            <person name="Gilroy R."/>
            <person name="Ravi A."/>
            <person name="Getino M."/>
            <person name="Pursley I."/>
            <person name="Horton D.L."/>
            <person name="Alikhan N.F."/>
            <person name="Baker D."/>
            <person name="Gharbi K."/>
            <person name="Hall N."/>
            <person name="Watson M."/>
            <person name="Adriaenssens E.M."/>
            <person name="Foster-Nyarko E."/>
            <person name="Jarju S."/>
            <person name="Secka A."/>
            <person name="Antonio M."/>
            <person name="Oren A."/>
            <person name="Chaudhuri R.R."/>
            <person name="La Ragione R."/>
            <person name="Hildebrand F."/>
            <person name="Pallen M.J."/>
        </authorList>
    </citation>
    <scope>NUCLEOTIDE SEQUENCE</scope>
    <source>
        <strain evidence="2">35461</strain>
    </source>
</reference>
<sequence>MTKTLKFLTALAALTLASPAWAQGTIPEVTFAKVETTAQSGQIEVVDGSAPFAYADGTTMLPGEEVAAVYVVTQPNVTLSADSEIPFEVAVDGTILPDETVVDRIVWPALGNVAATSRSMTIDEAGALWATRWSKYSPIEGMTVLTRGFPCYWPQGESTALEKGQRIALYLIVFDSRAYGVDGTVAVSVPNVEDTQGPACVSAWGATLVTVSSSIPNSGVLSPCFVNIGEDAGTFLGILYENAPLLPPVALTRAPALPASLTVNGETLADVAAIEDALTPAVSGLAASTLPGGTAGLTLTLAPPAAPGLMAYDLWTTDTLGGTWVRFDAFLQQKGLATSSGMRYTRLRIDGVESLQIPQVEGETTRFYQLRAAGSETGEQK</sequence>
<evidence type="ECO:0000313" key="3">
    <source>
        <dbReference type="Proteomes" id="UP000886845"/>
    </source>
</evidence>
<dbReference type="AlphaFoldDB" id="A0A9D1NN28"/>
<protein>
    <submittedName>
        <fullName evidence="2">Uncharacterized protein</fullName>
    </submittedName>
</protein>
<organism evidence="2 3">
    <name type="scientific">Candidatus Spyradenecus faecavium</name>
    <dbReference type="NCBI Taxonomy" id="2840947"/>
    <lineage>
        <taxon>Bacteria</taxon>
        <taxon>Pseudomonadati</taxon>
        <taxon>Lentisphaerota</taxon>
        <taxon>Lentisphaeria</taxon>
        <taxon>Lentisphaerales</taxon>
        <taxon>Lentisphaeraceae</taxon>
        <taxon>Lentisphaeraceae incertae sedis</taxon>
        <taxon>Candidatus Spyradenecus</taxon>
    </lineage>
</organism>
<feature type="signal peptide" evidence="1">
    <location>
        <begin position="1"/>
        <end position="22"/>
    </location>
</feature>
<evidence type="ECO:0000256" key="1">
    <source>
        <dbReference type="SAM" id="SignalP"/>
    </source>
</evidence>
<gene>
    <name evidence="2" type="ORF">IAC79_06085</name>
</gene>
<reference evidence="2" key="1">
    <citation type="submission" date="2020-10" db="EMBL/GenBank/DDBJ databases">
        <authorList>
            <person name="Gilroy R."/>
        </authorList>
    </citation>
    <scope>NUCLEOTIDE SEQUENCE</scope>
    <source>
        <strain evidence="2">35461</strain>
    </source>
</reference>
<accession>A0A9D1NN28</accession>
<feature type="chain" id="PRO_5039327161" evidence="1">
    <location>
        <begin position="23"/>
        <end position="381"/>
    </location>
</feature>
<proteinExistence type="predicted"/>
<evidence type="ECO:0000313" key="2">
    <source>
        <dbReference type="EMBL" id="HIV09662.1"/>
    </source>
</evidence>